<protein>
    <submittedName>
        <fullName evidence="2">Helix-turn-helix transcriptional regulator</fullName>
    </submittedName>
</protein>
<reference evidence="2 3" key="1">
    <citation type="submission" date="2019-09" db="EMBL/GenBank/DDBJ databases">
        <title>Genome sequencing of Ng87 strain.</title>
        <authorList>
            <person name="Karasev E.S."/>
            <person name="Andronov E."/>
        </authorList>
    </citation>
    <scope>NUCLEOTIDE SEQUENCE [LARGE SCALE GENOMIC DNA]</scope>
    <source>
        <strain evidence="2 3">Ng87</strain>
    </source>
</reference>
<dbReference type="InterPro" id="IPR036390">
    <property type="entry name" value="WH_DNA-bd_sf"/>
</dbReference>
<evidence type="ECO:0000313" key="3">
    <source>
        <dbReference type="Proteomes" id="UP000386575"/>
    </source>
</evidence>
<dbReference type="SUPFAM" id="SSF46785">
    <property type="entry name" value="Winged helix' DNA-binding domain"/>
    <property type="match status" value="1"/>
</dbReference>
<name>A0A6A1TSD4_NEOGA</name>
<dbReference type="PRINTS" id="PR00778">
    <property type="entry name" value="HTHARSR"/>
</dbReference>
<dbReference type="Gene3D" id="1.10.10.10">
    <property type="entry name" value="Winged helix-like DNA-binding domain superfamily/Winged helix DNA-binding domain"/>
    <property type="match status" value="1"/>
</dbReference>
<dbReference type="RefSeq" id="WP_151043286.1">
    <property type="nucleotide sequence ID" value="NZ_VZUL01000002.1"/>
</dbReference>
<proteinExistence type="predicted"/>
<dbReference type="InterPro" id="IPR011991">
    <property type="entry name" value="ArsR-like_HTH"/>
</dbReference>
<dbReference type="SMART" id="SM00418">
    <property type="entry name" value="HTH_ARSR"/>
    <property type="match status" value="1"/>
</dbReference>
<dbReference type="EMBL" id="VZUL01000002">
    <property type="protein sequence ID" value="KAB1087388.1"/>
    <property type="molecule type" value="Genomic_DNA"/>
</dbReference>
<evidence type="ECO:0000313" key="2">
    <source>
        <dbReference type="EMBL" id="KAB1087388.1"/>
    </source>
</evidence>
<dbReference type="Proteomes" id="UP000386575">
    <property type="component" value="Unassembled WGS sequence"/>
</dbReference>
<sequence>MSSSGKNDRIFKALAAPVRREILDELKDRPQTTGDLCARFPKLDRCTVMQHLKVLEGADLVLVKREGRERWNHLNPLPIKAIHDRWIGAYAAHAVDMLDRMKRDLED</sequence>
<dbReference type="PANTHER" id="PTHR38600:SF1">
    <property type="entry name" value="TRANSCRIPTIONAL REGULATORY PROTEIN"/>
    <property type="match status" value="1"/>
</dbReference>
<dbReference type="GO" id="GO:0003700">
    <property type="term" value="F:DNA-binding transcription factor activity"/>
    <property type="evidence" value="ECO:0007669"/>
    <property type="project" value="InterPro"/>
</dbReference>
<dbReference type="AlphaFoldDB" id="A0A6A1TSD4"/>
<dbReference type="PANTHER" id="PTHR38600">
    <property type="entry name" value="TRANSCRIPTIONAL REGULATORY PROTEIN"/>
    <property type="match status" value="1"/>
</dbReference>
<dbReference type="InterPro" id="IPR001845">
    <property type="entry name" value="HTH_ArsR_DNA-bd_dom"/>
</dbReference>
<accession>A0A6A1TSD4</accession>
<dbReference type="InterPro" id="IPR036388">
    <property type="entry name" value="WH-like_DNA-bd_sf"/>
</dbReference>
<organism evidence="2 3">
    <name type="scientific">Neorhizobium galegae</name>
    <name type="common">Rhizobium galegae</name>
    <dbReference type="NCBI Taxonomy" id="399"/>
    <lineage>
        <taxon>Bacteria</taxon>
        <taxon>Pseudomonadati</taxon>
        <taxon>Pseudomonadota</taxon>
        <taxon>Alphaproteobacteria</taxon>
        <taxon>Hyphomicrobiales</taxon>
        <taxon>Rhizobiaceae</taxon>
        <taxon>Rhizobium/Agrobacterium group</taxon>
        <taxon>Neorhizobium</taxon>
    </lineage>
</organism>
<dbReference type="CDD" id="cd00090">
    <property type="entry name" value="HTH_ARSR"/>
    <property type="match status" value="1"/>
</dbReference>
<evidence type="ECO:0000259" key="1">
    <source>
        <dbReference type="SMART" id="SM00418"/>
    </source>
</evidence>
<comment type="caution">
    <text evidence="2">The sequence shown here is derived from an EMBL/GenBank/DDBJ whole genome shotgun (WGS) entry which is preliminary data.</text>
</comment>
<dbReference type="Pfam" id="PF12840">
    <property type="entry name" value="HTH_20"/>
    <property type="match status" value="1"/>
</dbReference>
<feature type="domain" description="HTH arsR-type" evidence="1">
    <location>
        <begin position="9"/>
        <end position="84"/>
    </location>
</feature>
<gene>
    <name evidence="2" type="ORF">F4V91_13725</name>
</gene>